<evidence type="ECO:0000313" key="3">
    <source>
        <dbReference type="Proteomes" id="UP000019149"/>
    </source>
</evidence>
<dbReference type="OrthoDB" id="10343769at2759"/>
<organism evidence="2 3">
    <name type="scientific">Echinococcus granulosus</name>
    <name type="common">Hydatid tapeworm</name>
    <dbReference type="NCBI Taxonomy" id="6210"/>
    <lineage>
        <taxon>Eukaryota</taxon>
        <taxon>Metazoa</taxon>
        <taxon>Spiralia</taxon>
        <taxon>Lophotrochozoa</taxon>
        <taxon>Platyhelminthes</taxon>
        <taxon>Cestoda</taxon>
        <taxon>Eucestoda</taxon>
        <taxon>Cyclophyllidea</taxon>
        <taxon>Taeniidae</taxon>
        <taxon>Echinococcus</taxon>
        <taxon>Echinococcus granulosus group</taxon>
    </lineage>
</organism>
<reference evidence="2 3" key="1">
    <citation type="journal article" date="2013" name="Nat. Genet.">
        <title>The genome of the hydatid tapeworm Echinococcus granulosus.</title>
        <authorList>
            <person name="Zheng H."/>
            <person name="Zhang W."/>
            <person name="Zhang L."/>
            <person name="Zhang Z."/>
            <person name="Li J."/>
            <person name="Lu G."/>
            <person name="Zhu Y."/>
            <person name="Wang Y."/>
            <person name="Huang Y."/>
            <person name="Liu J."/>
            <person name="Kang H."/>
            <person name="Chen J."/>
            <person name="Wang L."/>
            <person name="Chen A."/>
            <person name="Yu S."/>
            <person name="Gao Z."/>
            <person name="Jin L."/>
            <person name="Gu W."/>
            <person name="Wang Z."/>
            <person name="Zhao L."/>
            <person name="Shi B."/>
            <person name="Wen H."/>
            <person name="Lin R."/>
            <person name="Jones M.K."/>
            <person name="Brejova B."/>
            <person name="Vinar T."/>
            <person name="Zhao G."/>
            <person name="McManus D.P."/>
            <person name="Chen Z."/>
            <person name="Zhou Y."/>
            <person name="Wang S."/>
        </authorList>
    </citation>
    <scope>NUCLEOTIDE SEQUENCE [LARGE SCALE GENOMIC DNA]</scope>
</reference>
<dbReference type="KEGG" id="egl:EGR_01434"/>
<feature type="signal peptide" evidence="1">
    <location>
        <begin position="1"/>
        <end position="37"/>
    </location>
</feature>
<evidence type="ECO:0000313" key="2">
    <source>
        <dbReference type="EMBL" id="EUB63811.1"/>
    </source>
</evidence>
<dbReference type="OMA" id="LRISMFS"/>
<protein>
    <recommendedName>
        <fullName evidence="4">Neuropeptide</fullName>
    </recommendedName>
</protein>
<dbReference type="EMBL" id="APAU02000005">
    <property type="protein sequence ID" value="EUB63811.1"/>
    <property type="molecule type" value="Genomic_DNA"/>
</dbReference>
<dbReference type="RefSeq" id="XP_024355007.1">
    <property type="nucleotide sequence ID" value="XM_024490683.1"/>
</dbReference>
<accession>W6USZ4</accession>
<comment type="caution">
    <text evidence="2">The sequence shown here is derived from an EMBL/GenBank/DDBJ whole genome shotgun (WGS) entry which is preliminary data.</text>
</comment>
<evidence type="ECO:0000256" key="1">
    <source>
        <dbReference type="SAM" id="SignalP"/>
    </source>
</evidence>
<dbReference type="GeneID" id="36337149"/>
<name>W6USZ4_ECHGR</name>
<keyword evidence="1" id="KW-0732">Signal</keyword>
<dbReference type="Proteomes" id="UP000019149">
    <property type="component" value="Unassembled WGS sequence"/>
</dbReference>
<gene>
    <name evidence="2" type="ORF">EGR_01434</name>
</gene>
<sequence>MLRGNKLRISMFSCKFTCCLSLVCFCLILLEAPQTSGVQLQRQLLGGLANVDPLEDPRNQLLFEELDSLLPEYHRRLSAKRGFVRLG</sequence>
<dbReference type="AlphaFoldDB" id="W6USZ4"/>
<feature type="chain" id="PRO_5004885114" description="Neuropeptide" evidence="1">
    <location>
        <begin position="38"/>
        <end position="87"/>
    </location>
</feature>
<keyword evidence="3" id="KW-1185">Reference proteome</keyword>
<proteinExistence type="predicted"/>
<evidence type="ECO:0008006" key="4">
    <source>
        <dbReference type="Google" id="ProtNLM"/>
    </source>
</evidence>
<dbReference type="CTD" id="36337149"/>